<gene>
    <name evidence="1" type="ORF">BDN70DRAFT_886403</name>
</gene>
<dbReference type="Proteomes" id="UP000807469">
    <property type="component" value="Unassembled WGS sequence"/>
</dbReference>
<organism evidence="1 2">
    <name type="scientific">Pholiota conissans</name>
    <dbReference type="NCBI Taxonomy" id="109636"/>
    <lineage>
        <taxon>Eukaryota</taxon>
        <taxon>Fungi</taxon>
        <taxon>Dikarya</taxon>
        <taxon>Basidiomycota</taxon>
        <taxon>Agaricomycotina</taxon>
        <taxon>Agaricomycetes</taxon>
        <taxon>Agaricomycetidae</taxon>
        <taxon>Agaricales</taxon>
        <taxon>Agaricineae</taxon>
        <taxon>Strophariaceae</taxon>
        <taxon>Pholiota</taxon>
    </lineage>
</organism>
<dbReference type="OrthoDB" id="2788229at2759"/>
<dbReference type="AlphaFoldDB" id="A0A9P6CUU9"/>
<dbReference type="EMBL" id="MU155484">
    <property type="protein sequence ID" value="KAF9472943.1"/>
    <property type="molecule type" value="Genomic_DNA"/>
</dbReference>
<protein>
    <recommendedName>
        <fullName evidence="3">F-box domain-containing protein</fullName>
    </recommendedName>
</protein>
<comment type="caution">
    <text evidence="1">The sequence shown here is derived from an EMBL/GenBank/DDBJ whole genome shotgun (WGS) entry which is preliminary data.</text>
</comment>
<evidence type="ECO:0008006" key="3">
    <source>
        <dbReference type="Google" id="ProtNLM"/>
    </source>
</evidence>
<sequence>MSALPLDVLDPIVEHVAQGDNNTLSSTKACSLVCRTFLPACRRRIFGYIALNDNYSYEESSPHFAWPRQNGNLSKFLRLLLKSPHIGEYIRSLTYRMLHDTVDWTGVDIETFSRAFERITRLEYLTFIRGYEDEHDPPVDWTDNPLCPALRRLMYLPTLVGFTVYNCANFKLADIVQCRQLKELDMHLLHLNSSIVSAESLPTSPLSLRKMHIGRRSMPVADALLSIRCADGEMFINMTEMRDLSFVIRTIDTFSTVRCLIEKSIRLSSLSISLDIGDFNLLDFHKISTLRSLTIGSTFNSSKSQNPDPFFGLVGELDRLQKSNNATTLETIMVHVTIGSDSVAPADEEWGKLDEVLAVQSGSDGGWPALREVVLEVELIVCMIGRDENKMQRVIEDQFHRLRASNSVVFESDVWTEIDCSSYDH</sequence>
<keyword evidence="2" id="KW-1185">Reference proteome</keyword>
<reference evidence="1" key="1">
    <citation type="submission" date="2020-11" db="EMBL/GenBank/DDBJ databases">
        <authorList>
            <consortium name="DOE Joint Genome Institute"/>
            <person name="Ahrendt S."/>
            <person name="Riley R."/>
            <person name="Andreopoulos W."/>
            <person name="Labutti K."/>
            <person name="Pangilinan J."/>
            <person name="Ruiz-Duenas F.J."/>
            <person name="Barrasa J.M."/>
            <person name="Sanchez-Garcia M."/>
            <person name="Camarero S."/>
            <person name="Miyauchi S."/>
            <person name="Serrano A."/>
            <person name="Linde D."/>
            <person name="Babiker R."/>
            <person name="Drula E."/>
            <person name="Ayuso-Fernandez I."/>
            <person name="Pacheco R."/>
            <person name="Padilla G."/>
            <person name="Ferreira P."/>
            <person name="Barriuso J."/>
            <person name="Kellner H."/>
            <person name="Castanera R."/>
            <person name="Alfaro M."/>
            <person name="Ramirez L."/>
            <person name="Pisabarro A.G."/>
            <person name="Kuo A."/>
            <person name="Tritt A."/>
            <person name="Lipzen A."/>
            <person name="He G."/>
            <person name="Yan M."/>
            <person name="Ng V."/>
            <person name="Cullen D."/>
            <person name="Martin F."/>
            <person name="Rosso M.-N."/>
            <person name="Henrissat B."/>
            <person name="Hibbett D."/>
            <person name="Martinez A.T."/>
            <person name="Grigoriev I.V."/>
        </authorList>
    </citation>
    <scope>NUCLEOTIDE SEQUENCE</scope>
    <source>
        <strain evidence="1">CIRM-BRFM 674</strain>
    </source>
</reference>
<evidence type="ECO:0000313" key="1">
    <source>
        <dbReference type="EMBL" id="KAF9472943.1"/>
    </source>
</evidence>
<name>A0A9P6CUU9_9AGAR</name>
<accession>A0A9P6CUU9</accession>
<proteinExistence type="predicted"/>
<evidence type="ECO:0000313" key="2">
    <source>
        <dbReference type="Proteomes" id="UP000807469"/>
    </source>
</evidence>